<feature type="chain" id="PRO_5045894952" description="WD40-like Beta Propeller Repeat" evidence="2">
    <location>
        <begin position="19"/>
        <end position="543"/>
    </location>
</feature>
<evidence type="ECO:0000256" key="2">
    <source>
        <dbReference type="SAM" id="SignalP"/>
    </source>
</evidence>
<name>A0ABX8FMG1_9ACTN</name>
<protein>
    <recommendedName>
        <fullName evidence="5">WD40-like Beta Propeller Repeat</fullName>
    </recommendedName>
</protein>
<evidence type="ECO:0000313" key="3">
    <source>
        <dbReference type="EMBL" id="QWB22276.1"/>
    </source>
</evidence>
<organism evidence="3 4">
    <name type="scientific">Streptomyces koelreuteriae</name>
    <dbReference type="NCBI Taxonomy" id="2838015"/>
    <lineage>
        <taxon>Bacteria</taxon>
        <taxon>Bacillati</taxon>
        <taxon>Actinomycetota</taxon>
        <taxon>Actinomycetes</taxon>
        <taxon>Kitasatosporales</taxon>
        <taxon>Streptomycetaceae</taxon>
        <taxon>Streptomyces</taxon>
    </lineage>
</organism>
<dbReference type="RefSeq" id="WP_215117773.1">
    <property type="nucleotide sequence ID" value="NZ_CP075896.1"/>
</dbReference>
<proteinExistence type="predicted"/>
<sequence>MKRLGAGVRRAAALVAAAALLGAGCDVPGGGDDASDDGNGPNAAHGAPVLAFVRPVAREIVLADAAGRTWRGAKLTAGADDVRWSPDGSALAWIDDENDSPDGRRLHRLDIASGRERTTPCACRGVGFLGDAAATVNTSGEALLLYTADGRVRRAQLSTPVSAYARVAAGGRDAVTIADLLPEEKAGRGQFQMLAVDRSGTVRPFRPAGTPTAFSEGVQSPDGRRIGWSSHDSGGACWNVGSVRVAAYGQKGREEPERPADVAMTRALLEDRLHVTGLAWAGEGLTATFGPMTGCQAVPPERFVSYYLRDGAWRYIGSGMLAVGYGAKGRAARLLAPERPRPENPDELYHPPLGDLEFTDGDGERRVIGTRVSSFVFTSAESAGAAVPKAAPQPARTGVARTTDRGEPVPAHLRALAQRIRDAAEDDDVAALRALCDHCDDETRAALRTAEGRRDLVRLLSSHPGLKEHSIVFPGLAAHRCVDHPGQDITCTAAQIHDIALLDIPEADQDTYEGTVYEADFEQRLHLRTGSGGKALWVGRWAP</sequence>
<dbReference type="Proteomes" id="UP000679629">
    <property type="component" value="Chromosome"/>
</dbReference>
<evidence type="ECO:0000256" key="1">
    <source>
        <dbReference type="SAM" id="MobiDB-lite"/>
    </source>
</evidence>
<keyword evidence="4" id="KW-1185">Reference proteome</keyword>
<feature type="signal peptide" evidence="2">
    <location>
        <begin position="1"/>
        <end position="18"/>
    </location>
</feature>
<keyword evidence="2" id="KW-0732">Signal</keyword>
<dbReference type="SUPFAM" id="SSF82171">
    <property type="entry name" value="DPP6 N-terminal domain-like"/>
    <property type="match status" value="1"/>
</dbReference>
<dbReference type="EMBL" id="CP075896">
    <property type="protein sequence ID" value="QWB22276.1"/>
    <property type="molecule type" value="Genomic_DNA"/>
</dbReference>
<evidence type="ECO:0000313" key="4">
    <source>
        <dbReference type="Proteomes" id="UP000679629"/>
    </source>
</evidence>
<gene>
    <name evidence="3" type="ORF">KJK29_06650</name>
</gene>
<evidence type="ECO:0008006" key="5">
    <source>
        <dbReference type="Google" id="ProtNLM"/>
    </source>
</evidence>
<dbReference type="PROSITE" id="PS51257">
    <property type="entry name" value="PROKAR_LIPOPROTEIN"/>
    <property type="match status" value="1"/>
</dbReference>
<feature type="region of interest" description="Disordered" evidence="1">
    <location>
        <begin position="386"/>
        <end position="405"/>
    </location>
</feature>
<accession>A0ABX8FMG1</accession>
<reference evidence="4" key="1">
    <citation type="submission" date="2021-05" db="EMBL/GenBank/DDBJ databases">
        <title>Direct Submission.</title>
        <authorList>
            <person name="Li K."/>
            <person name="Gao J."/>
        </authorList>
    </citation>
    <scope>NUCLEOTIDE SEQUENCE [LARGE SCALE GENOMIC DNA]</scope>
    <source>
        <strain evidence="4">MG62</strain>
    </source>
</reference>